<protein>
    <submittedName>
        <fullName evidence="1">Uncharacterized protein</fullName>
    </submittedName>
</protein>
<dbReference type="VEuPathDB" id="FungiDB:PCH_Pc22g25360"/>
<dbReference type="AlphaFoldDB" id="B6HS56"/>
<dbReference type="EMBL" id="AM920437">
    <property type="protein sequence ID" value="CAP99824.1"/>
    <property type="molecule type" value="Genomic_DNA"/>
</dbReference>
<dbReference type="OrthoDB" id="10626428at2759"/>
<proteinExistence type="predicted"/>
<keyword evidence="2" id="KW-1185">Reference proteome</keyword>
<organism evidence="1 2">
    <name type="scientific">Penicillium rubens (strain ATCC 28089 / DSM 1075 / NRRL 1951 / Wisconsin 54-1255)</name>
    <name type="common">Penicillium chrysogenum</name>
    <dbReference type="NCBI Taxonomy" id="500485"/>
    <lineage>
        <taxon>Eukaryota</taxon>
        <taxon>Fungi</taxon>
        <taxon>Dikarya</taxon>
        <taxon>Ascomycota</taxon>
        <taxon>Pezizomycotina</taxon>
        <taxon>Eurotiomycetes</taxon>
        <taxon>Eurotiomycetidae</taxon>
        <taxon>Eurotiales</taxon>
        <taxon>Aspergillaceae</taxon>
        <taxon>Penicillium</taxon>
        <taxon>Penicillium chrysogenum species complex</taxon>
    </lineage>
</organism>
<dbReference type="HOGENOM" id="CLU_1468663_0_0_1"/>
<sequence>MQLASVQGGDFNWANPSIFSRKFSKLQLQEMRGLHAQKQIKWDLEHADVDPHMEEARLIAYDEGRGGVCMNGHVLESFMHPRQIVQIRRRPKAASMNSGLNMSYLYQTTCQKTLGPIAGTKLALTLAAWGIGAHGDSTRQQLSRGLFLSFSSMSIQSSIEIVAYILFLHPNLHCVAILRHIQTA</sequence>
<accession>B6HS56</accession>
<gene>
    <name evidence="1" type="ORF">Pc22g25360</name>
    <name evidence="1" type="ORF">PCH_Pc22g25360</name>
</gene>
<dbReference type="Proteomes" id="UP000000724">
    <property type="component" value="Contig Pc00c22"/>
</dbReference>
<reference evidence="1 2" key="1">
    <citation type="journal article" date="2008" name="Nat. Biotechnol.">
        <title>Genome sequencing and analysis of the filamentous fungus Penicillium chrysogenum.</title>
        <authorList>
            <person name="van den Berg M.A."/>
            <person name="Albang R."/>
            <person name="Albermann K."/>
            <person name="Badger J.H."/>
            <person name="Daran J.-M."/>
            <person name="Driessen A.J.M."/>
            <person name="Garcia-Estrada C."/>
            <person name="Fedorova N.D."/>
            <person name="Harris D.M."/>
            <person name="Heijne W.H.M."/>
            <person name="Joardar V.S."/>
            <person name="Kiel J.A.K.W."/>
            <person name="Kovalchuk A."/>
            <person name="Martin J.F."/>
            <person name="Nierman W.C."/>
            <person name="Nijland J.G."/>
            <person name="Pronk J.T."/>
            <person name="Roubos J.A."/>
            <person name="van der Klei I.J."/>
            <person name="van Peij N.N.M.E."/>
            <person name="Veenhuis M."/>
            <person name="von Doehren H."/>
            <person name="Wagner C."/>
            <person name="Wortman J.R."/>
            <person name="Bovenberg R.A.L."/>
        </authorList>
    </citation>
    <scope>NUCLEOTIDE SEQUENCE [LARGE SCALE GENOMIC DNA]</scope>
    <source>
        <strain evidence="2">ATCC 28089 / DSM 1075 / NRRL 1951 / Wisconsin 54-1255</strain>
    </source>
</reference>
<evidence type="ECO:0000313" key="2">
    <source>
        <dbReference type="Proteomes" id="UP000000724"/>
    </source>
</evidence>
<name>B6HS56_PENRW</name>
<evidence type="ECO:0000313" key="1">
    <source>
        <dbReference type="EMBL" id="CAP99824.1"/>
    </source>
</evidence>